<protein>
    <submittedName>
        <fullName evidence="1">Uncharacterized protein</fullName>
    </submittedName>
</protein>
<evidence type="ECO:0000313" key="1">
    <source>
        <dbReference type="EMBL" id="TEB09559.1"/>
    </source>
</evidence>
<reference evidence="1 2" key="1">
    <citation type="journal article" date="2018" name="Environ. Microbiol.">
        <title>Novel energy conservation strategies and behaviour of Pelotomaculum schinkii driving syntrophic propionate catabolism.</title>
        <authorList>
            <person name="Hidalgo-Ahumada C.A.P."/>
            <person name="Nobu M.K."/>
            <person name="Narihiro T."/>
            <person name="Tamaki H."/>
            <person name="Liu W.T."/>
            <person name="Kamagata Y."/>
            <person name="Stams A.J.M."/>
            <person name="Imachi H."/>
            <person name="Sousa D.Z."/>
        </authorList>
    </citation>
    <scope>NUCLEOTIDE SEQUENCE [LARGE SCALE GENOMIC DNA]</scope>
    <source>
        <strain evidence="1 2">MGP</strain>
    </source>
</reference>
<keyword evidence="2" id="KW-1185">Reference proteome</keyword>
<dbReference type="EMBL" id="QFFZ01000044">
    <property type="protein sequence ID" value="TEB09559.1"/>
    <property type="molecule type" value="Genomic_DNA"/>
</dbReference>
<evidence type="ECO:0000313" key="2">
    <source>
        <dbReference type="Proteomes" id="UP000297597"/>
    </source>
</evidence>
<name>A0A4Y7RLE0_9FIRM</name>
<sequence length="89" mass="10658">MKKEHMLTRVCETINKETEIIIRVCLAERWCGYDIVRLSECDGKNECGVKQCEFIYNEEEAAFDQLIAEYLEQQDIREKIRENIKYSNF</sequence>
<comment type="caution">
    <text evidence="1">The sequence shown here is derived from an EMBL/GenBank/DDBJ whole genome shotgun (WGS) entry which is preliminary data.</text>
</comment>
<dbReference type="AlphaFoldDB" id="A0A4Y7RLE0"/>
<gene>
    <name evidence="1" type="ORF">Pmgp_03055</name>
</gene>
<proteinExistence type="predicted"/>
<dbReference type="RefSeq" id="WP_134214867.1">
    <property type="nucleotide sequence ID" value="NZ_QFFZ01000044.1"/>
</dbReference>
<accession>A0A4Y7RLE0</accession>
<dbReference type="Proteomes" id="UP000297597">
    <property type="component" value="Unassembled WGS sequence"/>
</dbReference>
<organism evidence="1 2">
    <name type="scientific">Pelotomaculum propionicicum</name>
    <dbReference type="NCBI Taxonomy" id="258475"/>
    <lineage>
        <taxon>Bacteria</taxon>
        <taxon>Bacillati</taxon>
        <taxon>Bacillota</taxon>
        <taxon>Clostridia</taxon>
        <taxon>Eubacteriales</taxon>
        <taxon>Desulfotomaculaceae</taxon>
        <taxon>Pelotomaculum</taxon>
    </lineage>
</organism>